<proteinExistence type="predicted"/>
<dbReference type="Gene3D" id="3.50.50.100">
    <property type="match status" value="1"/>
</dbReference>
<dbReference type="InterPro" id="IPR017584">
    <property type="entry name" value="Pyridine_nucleo_diS_OxRdtase_N"/>
</dbReference>
<comment type="cofactor">
    <cofactor evidence="1">
        <name>FAD</name>
        <dbReference type="ChEBI" id="CHEBI:57692"/>
    </cofactor>
</comment>
<feature type="domain" description="FAD/NAD(P)-binding" evidence="5">
    <location>
        <begin position="7"/>
        <end position="298"/>
    </location>
</feature>
<dbReference type="PANTHER" id="PTHR42913">
    <property type="entry name" value="APOPTOSIS-INDUCING FACTOR 1"/>
    <property type="match status" value="1"/>
</dbReference>
<dbReference type="Proteomes" id="UP000316304">
    <property type="component" value="Unassembled WGS sequence"/>
</dbReference>
<dbReference type="InterPro" id="IPR036188">
    <property type="entry name" value="FAD/NAD-bd_sf"/>
</dbReference>
<dbReference type="GO" id="GO:0019646">
    <property type="term" value="P:aerobic electron transport chain"/>
    <property type="evidence" value="ECO:0007669"/>
    <property type="project" value="TreeGrafter"/>
</dbReference>
<dbReference type="PANTHER" id="PTHR42913:SF9">
    <property type="entry name" value="SLR1591 PROTEIN"/>
    <property type="match status" value="1"/>
</dbReference>
<gene>
    <name evidence="6" type="primary">ndh</name>
    <name evidence="6" type="ORF">Pla52o_22280</name>
</gene>
<dbReference type="EC" id="1.6.99.3" evidence="6"/>
<protein>
    <submittedName>
        <fullName evidence="6">NADH dehydrogenase</fullName>
        <ecNumber evidence="6">1.6.99.3</ecNumber>
    </submittedName>
</protein>
<dbReference type="GO" id="GO:0003955">
    <property type="term" value="F:NAD(P)H dehydrogenase (quinone) activity"/>
    <property type="evidence" value="ECO:0007669"/>
    <property type="project" value="TreeGrafter"/>
</dbReference>
<evidence type="ECO:0000256" key="4">
    <source>
        <dbReference type="ARBA" id="ARBA00023002"/>
    </source>
</evidence>
<keyword evidence="2" id="KW-0285">Flavoprotein</keyword>
<dbReference type="SUPFAM" id="SSF51905">
    <property type="entry name" value="FAD/NAD(P)-binding domain"/>
    <property type="match status" value="1"/>
</dbReference>
<evidence type="ECO:0000259" key="5">
    <source>
        <dbReference type="Pfam" id="PF07992"/>
    </source>
</evidence>
<keyword evidence="3" id="KW-0274">FAD</keyword>
<evidence type="ECO:0000313" key="7">
    <source>
        <dbReference type="Proteomes" id="UP000316304"/>
    </source>
</evidence>
<evidence type="ECO:0000256" key="1">
    <source>
        <dbReference type="ARBA" id="ARBA00001974"/>
    </source>
</evidence>
<reference evidence="6 7" key="1">
    <citation type="submission" date="2019-02" db="EMBL/GenBank/DDBJ databases">
        <title>Deep-cultivation of Planctomycetes and their phenomic and genomic characterization uncovers novel biology.</title>
        <authorList>
            <person name="Wiegand S."/>
            <person name="Jogler M."/>
            <person name="Boedeker C."/>
            <person name="Pinto D."/>
            <person name="Vollmers J."/>
            <person name="Rivas-Marin E."/>
            <person name="Kohn T."/>
            <person name="Peeters S.H."/>
            <person name="Heuer A."/>
            <person name="Rast P."/>
            <person name="Oberbeckmann S."/>
            <person name="Bunk B."/>
            <person name="Jeske O."/>
            <person name="Meyerdierks A."/>
            <person name="Storesund J.E."/>
            <person name="Kallscheuer N."/>
            <person name="Luecker S."/>
            <person name="Lage O.M."/>
            <person name="Pohl T."/>
            <person name="Merkel B.J."/>
            <person name="Hornburger P."/>
            <person name="Mueller R.-W."/>
            <person name="Bruemmer F."/>
            <person name="Labrenz M."/>
            <person name="Spormann A.M."/>
            <person name="Op Den Camp H."/>
            <person name="Overmann J."/>
            <person name="Amann R."/>
            <person name="Jetten M.S.M."/>
            <person name="Mascher T."/>
            <person name="Medema M.H."/>
            <person name="Devos D.P."/>
            <person name="Kaster A.-K."/>
            <person name="Ovreas L."/>
            <person name="Rohde M."/>
            <person name="Galperin M.Y."/>
            <person name="Jogler C."/>
        </authorList>
    </citation>
    <scope>NUCLEOTIDE SEQUENCE [LARGE SCALE GENOMIC DNA]</scope>
    <source>
        <strain evidence="6 7">Pla52o</strain>
    </source>
</reference>
<dbReference type="RefSeq" id="WP_146594508.1">
    <property type="nucleotide sequence ID" value="NZ_SJPT01000003.1"/>
</dbReference>
<keyword evidence="7" id="KW-1185">Reference proteome</keyword>
<dbReference type="OrthoDB" id="9772934at2"/>
<comment type="caution">
    <text evidence="6">The sequence shown here is derived from an EMBL/GenBank/DDBJ whole genome shotgun (WGS) entry which is preliminary data.</text>
</comment>
<dbReference type="NCBIfam" id="TIGR03169">
    <property type="entry name" value="Nterm_to_SelD"/>
    <property type="match status" value="1"/>
</dbReference>
<sequence length="373" mass="40821">MKTRCIVLLGIGHTNAEILNHWAESPIPNCRLVCISKFPTATYSGMLPGTLANQFSREEMQIELAPLVERAGAELILDEVIGLDAETRTINFANRIPLAFDALSIGIGSVPADWDRFDSPNLIPIKPMQTFIERLDQRIEQCQNNAKEPPKIVVVGGGVAGVEIAFCVRARLASWVPARPPSVQIVTSGEEIAGGMSQRSIRKLRRELSNQSINVITRFPVTEVRENSVSDRSGRLQHADIVLWATGAVAPPLLGKLNLPTDERGFLATEATLRTIAGGPIFAVGDAGTVAANPSPKAGVFAVRQAPVLWHNLRATIQGSPLSEFDPQKDFLKILNTGQGRALLQYKGFSFHAHWCWKLKSYIDKGFVGKYRV</sequence>
<evidence type="ECO:0000313" key="6">
    <source>
        <dbReference type="EMBL" id="TWU24301.1"/>
    </source>
</evidence>
<dbReference type="EMBL" id="SJPT01000003">
    <property type="protein sequence ID" value="TWU24301.1"/>
    <property type="molecule type" value="Genomic_DNA"/>
</dbReference>
<evidence type="ECO:0000256" key="3">
    <source>
        <dbReference type="ARBA" id="ARBA00022827"/>
    </source>
</evidence>
<dbReference type="AlphaFoldDB" id="A0A5C6CLV3"/>
<dbReference type="InterPro" id="IPR023753">
    <property type="entry name" value="FAD/NAD-binding_dom"/>
</dbReference>
<dbReference type="Pfam" id="PF07992">
    <property type="entry name" value="Pyr_redox_2"/>
    <property type="match status" value="1"/>
</dbReference>
<dbReference type="InterPro" id="IPR051169">
    <property type="entry name" value="NADH-Q_oxidoreductase"/>
</dbReference>
<evidence type="ECO:0000256" key="2">
    <source>
        <dbReference type="ARBA" id="ARBA00022630"/>
    </source>
</evidence>
<accession>A0A5C6CLV3</accession>
<keyword evidence="4 6" id="KW-0560">Oxidoreductase</keyword>
<name>A0A5C6CLV3_9BACT</name>
<organism evidence="6 7">
    <name type="scientific">Novipirellula galeiformis</name>
    <dbReference type="NCBI Taxonomy" id="2528004"/>
    <lineage>
        <taxon>Bacteria</taxon>
        <taxon>Pseudomonadati</taxon>
        <taxon>Planctomycetota</taxon>
        <taxon>Planctomycetia</taxon>
        <taxon>Pirellulales</taxon>
        <taxon>Pirellulaceae</taxon>
        <taxon>Novipirellula</taxon>
    </lineage>
</organism>